<reference evidence="2" key="1">
    <citation type="journal article" date="2023" name="G3 (Bethesda)">
        <title>Whole genome assemblies of Zophobas morio and Tenebrio molitor.</title>
        <authorList>
            <person name="Kaur S."/>
            <person name="Stinson S.A."/>
            <person name="diCenzo G.C."/>
        </authorList>
    </citation>
    <scope>NUCLEOTIDE SEQUENCE</scope>
    <source>
        <strain evidence="2">QUZm001</strain>
    </source>
</reference>
<keyword evidence="1" id="KW-0472">Membrane</keyword>
<dbReference type="PROSITE" id="PS51257">
    <property type="entry name" value="PROKAR_LIPOPROTEIN"/>
    <property type="match status" value="1"/>
</dbReference>
<dbReference type="EMBL" id="JALNTZ010000005">
    <property type="protein sequence ID" value="KAJ3652477.1"/>
    <property type="molecule type" value="Genomic_DNA"/>
</dbReference>
<sequence length="330" mass="38117">MSVKKSIKVYNFIFVLASVIGCEIHEISLISYTFDKHAKVNKDVTITVQHSGIMINVDLLNNTKLCNEMFNITERVDSIVFYSYNVEEIETELLINVDLTGSLEVRDGKIKIIKRHTFKNLKTVSLSITNCSIEIIENEAFVDLNELTQLHLWDNFLTRFNPASFKNLPQLEFLQCDHNKITALEKHSFEFLTRNSTECHFSFNRIRKVDRKVFNGLTVEYLSIYLEDNLINDLPVGIFEGHTFAVVDLRSNTLKKVSEKFFQSNFKIQEFVLSFSYLYQDTLMKFVSWSVKNNITLVSSSNKKAAGIGFMAIIFISKVCTIALLEQYKF</sequence>
<evidence type="ECO:0000256" key="1">
    <source>
        <dbReference type="SAM" id="Phobius"/>
    </source>
</evidence>
<name>A0AA38MDI6_9CUCU</name>
<keyword evidence="1" id="KW-1133">Transmembrane helix</keyword>
<dbReference type="Gene3D" id="3.80.10.10">
    <property type="entry name" value="Ribonuclease Inhibitor"/>
    <property type="match status" value="1"/>
</dbReference>
<dbReference type="InterPro" id="IPR001611">
    <property type="entry name" value="Leu-rich_rpt"/>
</dbReference>
<dbReference type="InterPro" id="IPR032675">
    <property type="entry name" value="LRR_dom_sf"/>
</dbReference>
<dbReference type="Proteomes" id="UP001168821">
    <property type="component" value="Unassembled WGS sequence"/>
</dbReference>
<dbReference type="GO" id="GO:0031681">
    <property type="term" value="F:G-protein beta-subunit binding"/>
    <property type="evidence" value="ECO:0007669"/>
    <property type="project" value="InterPro"/>
</dbReference>
<evidence type="ECO:0000313" key="2">
    <source>
        <dbReference type="EMBL" id="KAJ3652477.1"/>
    </source>
</evidence>
<dbReference type="PANTHER" id="PTHR15936:SF2">
    <property type="entry name" value="GUANINE NUCLEOTIDE-BINDING PROTEIN G(I)_G(S)_G(O) SUBUNIT GAMMA-13"/>
    <property type="match status" value="1"/>
</dbReference>
<keyword evidence="3" id="KW-1185">Reference proteome</keyword>
<accession>A0AA38MDI6</accession>
<comment type="caution">
    <text evidence="2">The sequence shown here is derived from an EMBL/GenBank/DDBJ whole genome shotgun (WGS) entry which is preliminary data.</text>
</comment>
<evidence type="ECO:0000313" key="3">
    <source>
        <dbReference type="Proteomes" id="UP001168821"/>
    </source>
</evidence>
<feature type="transmembrane region" description="Helical" evidence="1">
    <location>
        <begin position="12"/>
        <end position="34"/>
    </location>
</feature>
<dbReference type="GO" id="GO:0007200">
    <property type="term" value="P:phospholipase C-activating G protein-coupled receptor signaling pathway"/>
    <property type="evidence" value="ECO:0007669"/>
    <property type="project" value="InterPro"/>
</dbReference>
<dbReference type="PANTHER" id="PTHR15936">
    <property type="entry name" value="GUANINE NUCLEOTIDE-BINDING PROTEIN G I /G S /G O GAMMA-13 SUBUNIT"/>
    <property type="match status" value="1"/>
</dbReference>
<keyword evidence="1" id="KW-0812">Transmembrane</keyword>
<proteinExistence type="predicted"/>
<organism evidence="2 3">
    <name type="scientific">Zophobas morio</name>
    <dbReference type="NCBI Taxonomy" id="2755281"/>
    <lineage>
        <taxon>Eukaryota</taxon>
        <taxon>Metazoa</taxon>
        <taxon>Ecdysozoa</taxon>
        <taxon>Arthropoda</taxon>
        <taxon>Hexapoda</taxon>
        <taxon>Insecta</taxon>
        <taxon>Pterygota</taxon>
        <taxon>Neoptera</taxon>
        <taxon>Endopterygota</taxon>
        <taxon>Coleoptera</taxon>
        <taxon>Polyphaga</taxon>
        <taxon>Cucujiformia</taxon>
        <taxon>Tenebrionidae</taxon>
        <taxon>Zophobas</taxon>
    </lineage>
</organism>
<dbReference type="GO" id="GO:0050909">
    <property type="term" value="P:sensory perception of taste"/>
    <property type="evidence" value="ECO:0007669"/>
    <property type="project" value="InterPro"/>
</dbReference>
<gene>
    <name evidence="2" type="ORF">Zmor_018438</name>
</gene>
<dbReference type="Pfam" id="PF13855">
    <property type="entry name" value="LRR_8"/>
    <property type="match status" value="1"/>
</dbReference>
<dbReference type="GO" id="GO:0005834">
    <property type="term" value="C:heterotrimeric G-protein complex"/>
    <property type="evidence" value="ECO:0007669"/>
    <property type="project" value="InterPro"/>
</dbReference>
<dbReference type="AlphaFoldDB" id="A0AA38MDI6"/>
<dbReference type="InterPro" id="IPR039227">
    <property type="entry name" value="GNG13"/>
</dbReference>
<protein>
    <submittedName>
        <fullName evidence="2">Uncharacterized protein</fullName>
    </submittedName>
</protein>
<dbReference type="SUPFAM" id="SSF52058">
    <property type="entry name" value="L domain-like"/>
    <property type="match status" value="1"/>
</dbReference>